<dbReference type="OrthoDB" id="6262482at2759"/>
<gene>
    <name evidence="1" type="ORF">CCAP1982_LOCUS13843</name>
</gene>
<proteinExistence type="predicted"/>
<dbReference type="Proteomes" id="UP000606786">
    <property type="component" value="Unassembled WGS sequence"/>
</dbReference>
<reference evidence="1" key="1">
    <citation type="submission" date="2020-11" db="EMBL/GenBank/DDBJ databases">
        <authorList>
            <person name="Whitehead M."/>
        </authorList>
    </citation>
    <scope>NUCLEOTIDE SEQUENCE</scope>
    <source>
        <strain evidence="1">EGII</strain>
    </source>
</reference>
<name>A0A811V7C2_CERCA</name>
<protein>
    <submittedName>
        <fullName evidence="1">(Mediterranean fruit fly) hypothetical protein</fullName>
    </submittedName>
</protein>
<sequence length="236" mass="27023">MREVHGKEMLLSLLESNVDLQVSYDDMVIRKKSGIRIEFNDEMTNSVVLLPQVEVSLQCLSTALSAEYQKDVRKHRFSSRSTSWQAEEPKLGNELQICSSESTPENECEPPPPEKDDCQLFYNKNLSANATISSIPVIMWRCVKRSFVSPVTDSSARVRPARHLFENWRRPDVCPHDCPRDMIYEPCGCAKTCDMMKAIHEFDAVNMKTDTFVKTVDMSDMCTAEERFRGLLLSAW</sequence>
<evidence type="ECO:0000313" key="2">
    <source>
        <dbReference type="Proteomes" id="UP000606786"/>
    </source>
</evidence>
<accession>A0A811V7C2</accession>
<dbReference type="EMBL" id="CAJHJT010000034">
    <property type="protein sequence ID" value="CAD7005483.1"/>
    <property type="molecule type" value="Genomic_DNA"/>
</dbReference>
<keyword evidence="2" id="KW-1185">Reference proteome</keyword>
<dbReference type="AlphaFoldDB" id="A0A811V7C2"/>
<organism evidence="1 2">
    <name type="scientific">Ceratitis capitata</name>
    <name type="common">Mediterranean fruit fly</name>
    <name type="synonym">Tephritis capitata</name>
    <dbReference type="NCBI Taxonomy" id="7213"/>
    <lineage>
        <taxon>Eukaryota</taxon>
        <taxon>Metazoa</taxon>
        <taxon>Ecdysozoa</taxon>
        <taxon>Arthropoda</taxon>
        <taxon>Hexapoda</taxon>
        <taxon>Insecta</taxon>
        <taxon>Pterygota</taxon>
        <taxon>Neoptera</taxon>
        <taxon>Endopterygota</taxon>
        <taxon>Diptera</taxon>
        <taxon>Brachycera</taxon>
        <taxon>Muscomorpha</taxon>
        <taxon>Tephritoidea</taxon>
        <taxon>Tephritidae</taxon>
        <taxon>Ceratitis</taxon>
        <taxon>Ceratitis</taxon>
    </lineage>
</organism>
<evidence type="ECO:0000313" key="1">
    <source>
        <dbReference type="EMBL" id="CAD7005483.1"/>
    </source>
</evidence>
<comment type="caution">
    <text evidence="1">The sequence shown here is derived from an EMBL/GenBank/DDBJ whole genome shotgun (WGS) entry which is preliminary data.</text>
</comment>